<evidence type="ECO:0000256" key="7">
    <source>
        <dbReference type="SAM" id="Phobius"/>
    </source>
</evidence>
<keyword evidence="5 7" id="KW-1133">Transmembrane helix</keyword>
<dbReference type="AlphaFoldDB" id="A0A3D8K1W0"/>
<keyword evidence="3" id="KW-1003">Cell membrane</keyword>
<dbReference type="EMBL" id="QRGA01000006">
    <property type="protein sequence ID" value="RDU98864.1"/>
    <property type="molecule type" value="Genomic_DNA"/>
</dbReference>
<evidence type="ECO:0000313" key="9">
    <source>
        <dbReference type="Proteomes" id="UP000256838"/>
    </source>
</evidence>
<dbReference type="PANTHER" id="PTHR33452">
    <property type="entry name" value="OXIDOREDUCTASE CATD-RELATED"/>
    <property type="match status" value="1"/>
</dbReference>
<dbReference type="RefSeq" id="WP_115533680.1">
    <property type="nucleotide sequence ID" value="NZ_QRGA01000006.1"/>
</dbReference>
<keyword evidence="6 7" id="KW-0472">Membrane</keyword>
<feature type="transmembrane region" description="Helical" evidence="7">
    <location>
        <begin position="7"/>
        <end position="28"/>
    </location>
</feature>
<feature type="transmembrane region" description="Helical" evidence="7">
    <location>
        <begin position="105"/>
        <end position="124"/>
    </location>
</feature>
<protein>
    <submittedName>
        <fullName evidence="8">DoxX family protein</fullName>
    </submittedName>
</protein>
<feature type="transmembrane region" description="Helical" evidence="7">
    <location>
        <begin position="73"/>
        <end position="93"/>
    </location>
</feature>
<evidence type="ECO:0000256" key="6">
    <source>
        <dbReference type="ARBA" id="ARBA00023136"/>
    </source>
</evidence>
<comment type="similarity">
    <text evidence="2">Belongs to the DoxX family.</text>
</comment>
<evidence type="ECO:0000256" key="4">
    <source>
        <dbReference type="ARBA" id="ARBA00022692"/>
    </source>
</evidence>
<dbReference type="InterPro" id="IPR032808">
    <property type="entry name" value="DoxX"/>
</dbReference>
<evidence type="ECO:0000256" key="3">
    <source>
        <dbReference type="ARBA" id="ARBA00022475"/>
    </source>
</evidence>
<evidence type="ECO:0000256" key="2">
    <source>
        <dbReference type="ARBA" id="ARBA00006679"/>
    </source>
</evidence>
<name>A0A3D8K1W0_9BURK</name>
<comment type="caution">
    <text evidence="8">The sequence shown here is derived from an EMBL/GenBank/DDBJ whole genome shotgun (WGS) entry which is preliminary data.</text>
</comment>
<reference evidence="8 9" key="1">
    <citation type="submission" date="2018-08" db="EMBL/GenBank/DDBJ databases">
        <title>Paraburkholderia sp. DHOM06 isolated from forest soil.</title>
        <authorList>
            <person name="Gao Z.-H."/>
            <person name="Qiu L.-H."/>
        </authorList>
    </citation>
    <scope>NUCLEOTIDE SEQUENCE [LARGE SCALE GENOMIC DNA]</scope>
    <source>
        <strain evidence="8 9">DHOM06</strain>
    </source>
</reference>
<proteinExistence type="inferred from homology"/>
<dbReference type="GO" id="GO:0005886">
    <property type="term" value="C:plasma membrane"/>
    <property type="evidence" value="ECO:0007669"/>
    <property type="project" value="UniProtKB-SubCell"/>
</dbReference>
<dbReference type="OrthoDB" id="9792760at2"/>
<evidence type="ECO:0000313" key="8">
    <source>
        <dbReference type="EMBL" id="RDU98864.1"/>
    </source>
</evidence>
<comment type="subcellular location">
    <subcellularLocation>
        <location evidence="1">Cell membrane</location>
        <topology evidence="1">Multi-pass membrane protein</topology>
    </subcellularLocation>
</comment>
<accession>A0A3D8K1W0</accession>
<dbReference type="InterPro" id="IPR051907">
    <property type="entry name" value="DoxX-like_oxidoreductase"/>
</dbReference>
<sequence>MNQDCRFVDVGARVLMASLFLVAGIRKVLTWKMMLGYFAGLGIPLPEIVLPLTVTVEIGGGLALIAGWRLREVALVMAGFTLFTAFIAHRFWMADGAQFNNQLNHFFKNVAITGGFLVLFAGALRGSASGQSSARENAVAAR</sequence>
<organism evidence="8 9">
    <name type="scientific">Trinickia dinghuensis</name>
    <dbReference type="NCBI Taxonomy" id="2291023"/>
    <lineage>
        <taxon>Bacteria</taxon>
        <taxon>Pseudomonadati</taxon>
        <taxon>Pseudomonadota</taxon>
        <taxon>Betaproteobacteria</taxon>
        <taxon>Burkholderiales</taxon>
        <taxon>Burkholderiaceae</taxon>
        <taxon>Trinickia</taxon>
    </lineage>
</organism>
<evidence type="ECO:0000256" key="1">
    <source>
        <dbReference type="ARBA" id="ARBA00004651"/>
    </source>
</evidence>
<gene>
    <name evidence="8" type="ORF">DWV00_11445</name>
</gene>
<dbReference type="Pfam" id="PF07681">
    <property type="entry name" value="DoxX"/>
    <property type="match status" value="1"/>
</dbReference>
<evidence type="ECO:0000256" key="5">
    <source>
        <dbReference type="ARBA" id="ARBA00022989"/>
    </source>
</evidence>
<dbReference type="PANTHER" id="PTHR33452:SF1">
    <property type="entry name" value="INNER MEMBRANE PROTEIN YPHA-RELATED"/>
    <property type="match status" value="1"/>
</dbReference>
<dbReference type="Proteomes" id="UP000256838">
    <property type="component" value="Unassembled WGS sequence"/>
</dbReference>
<keyword evidence="4 7" id="KW-0812">Transmembrane</keyword>
<keyword evidence="9" id="KW-1185">Reference proteome</keyword>